<dbReference type="PROSITE" id="PS51459">
    <property type="entry name" value="FIDO"/>
    <property type="match status" value="1"/>
</dbReference>
<evidence type="ECO:0000259" key="1">
    <source>
        <dbReference type="PROSITE" id="PS51459"/>
    </source>
</evidence>
<protein>
    <submittedName>
        <fullName evidence="2">Cell filamentation protein Fic</fullName>
    </submittedName>
</protein>
<accession>A0A3L7ABL1</accession>
<organism evidence="2 3">
    <name type="scientific">Mycetocola tolaasinivorans</name>
    <dbReference type="NCBI Taxonomy" id="76635"/>
    <lineage>
        <taxon>Bacteria</taxon>
        <taxon>Bacillati</taxon>
        <taxon>Actinomycetota</taxon>
        <taxon>Actinomycetes</taxon>
        <taxon>Micrococcales</taxon>
        <taxon>Microbacteriaceae</taxon>
        <taxon>Mycetocola</taxon>
    </lineage>
</organism>
<comment type="caution">
    <text evidence="2">The sequence shown here is derived from an EMBL/GenBank/DDBJ whole genome shotgun (WGS) entry which is preliminary data.</text>
</comment>
<sequence length="208" mass="24013">MSLRPPYGATALDFDELEALTPAVRYAPVSLRTKAAIYDIEQSFEERIGDSLTDRAVVGSIGLDLILTRHFISLLHHEMYGQLWTWAGTYRRRTTNIGVDPAYIQTELQHSLDTIRYRWRHTTDWTAAQLGIAVHAEVARIHPFFDGNGRSSRVLADIVFGAAQNGRYVERYEWQVNREQYIQLLRAYDRHRNSADLAAFISVEEWEE</sequence>
<reference evidence="2 3" key="1">
    <citation type="submission" date="2018-10" db="EMBL/GenBank/DDBJ databases">
        <authorList>
            <person name="Li J."/>
        </authorList>
    </citation>
    <scope>NUCLEOTIDE SEQUENCE [LARGE SCALE GENOMIC DNA]</scope>
    <source>
        <strain evidence="2 3">IF 016277</strain>
    </source>
</reference>
<dbReference type="RefSeq" id="WP_121647368.1">
    <property type="nucleotide sequence ID" value="NZ_RCUX01000002.1"/>
</dbReference>
<dbReference type="PANTHER" id="PTHR13504:SF39">
    <property type="entry name" value="CELL FILAMENTATION PROTEIN"/>
    <property type="match status" value="1"/>
</dbReference>
<proteinExistence type="predicted"/>
<dbReference type="EMBL" id="RCUX01000002">
    <property type="protein sequence ID" value="RLP77385.1"/>
    <property type="molecule type" value="Genomic_DNA"/>
</dbReference>
<feature type="domain" description="Fido" evidence="1">
    <location>
        <begin position="67"/>
        <end position="203"/>
    </location>
</feature>
<dbReference type="InterPro" id="IPR036597">
    <property type="entry name" value="Fido-like_dom_sf"/>
</dbReference>
<dbReference type="OrthoDB" id="9813719at2"/>
<dbReference type="SUPFAM" id="SSF140931">
    <property type="entry name" value="Fic-like"/>
    <property type="match status" value="1"/>
</dbReference>
<dbReference type="PANTHER" id="PTHR13504">
    <property type="entry name" value="FIDO DOMAIN-CONTAINING PROTEIN DDB_G0283145"/>
    <property type="match status" value="1"/>
</dbReference>
<evidence type="ECO:0000313" key="3">
    <source>
        <dbReference type="Proteomes" id="UP000272503"/>
    </source>
</evidence>
<dbReference type="Pfam" id="PF02661">
    <property type="entry name" value="Fic"/>
    <property type="match status" value="1"/>
</dbReference>
<dbReference type="Gene3D" id="1.10.3290.10">
    <property type="entry name" value="Fido-like domain"/>
    <property type="match status" value="1"/>
</dbReference>
<dbReference type="InterPro" id="IPR040198">
    <property type="entry name" value="Fido_containing"/>
</dbReference>
<dbReference type="InterPro" id="IPR003812">
    <property type="entry name" value="Fido"/>
</dbReference>
<evidence type="ECO:0000313" key="2">
    <source>
        <dbReference type="EMBL" id="RLP77385.1"/>
    </source>
</evidence>
<name>A0A3L7ABL1_9MICO</name>
<dbReference type="AlphaFoldDB" id="A0A3L7ABL1"/>
<gene>
    <name evidence="2" type="ORF">D9V32_02740</name>
</gene>
<keyword evidence="3" id="KW-1185">Reference proteome</keyword>
<dbReference type="Proteomes" id="UP000272503">
    <property type="component" value="Unassembled WGS sequence"/>
</dbReference>